<name>A0ABQ9YAS4_9EUKA</name>
<organism evidence="1 2">
    <name type="scientific">Blattamonas nauphoetae</name>
    <dbReference type="NCBI Taxonomy" id="2049346"/>
    <lineage>
        <taxon>Eukaryota</taxon>
        <taxon>Metamonada</taxon>
        <taxon>Preaxostyla</taxon>
        <taxon>Oxymonadida</taxon>
        <taxon>Blattamonas</taxon>
    </lineage>
</organism>
<gene>
    <name evidence="1" type="ORF">BLNAU_4168</name>
</gene>
<keyword evidence="2" id="KW-1185">Reference proteome</keyword>
<comment type="caution">
    <text evidence="1">The sequence shown here is derived from an EMBL/GenBank/DDBJ whole genome shotgun (WGS) entry which is preliminary data.</text>
</comment>
<sequence>MNQHVSNDTDADPEISIRAFDVRVIVLKIVFKSVVVPAVSERSVDSCAFRHSIVIVDKRIVLDDETVRRIVVVVDGKREKAVSDTFDEETETVKPDDVRFVNADEFVSHPAPTIPTDPLSNVELSLNPLPVFASACDSPWHGFSFVHSVFDDGAEMSTNKVDAAGELQYPIVGKSESEVQPTIDSVVIE</sequence>
<evidence type="ECO:0000313" key="2">
    <source>
        <dbReference type="Proteomes" id="UP001281761"/>
    </source>
</evidence>
<proteinExistence type="predicted"/>
<dbReference type="EMBL" id="JARBJD010000020">
    <property type="protein sequence ID" value="KAK2960771.1"/>
    <property type="molecule type" value="Genomic_DNA"/>
</dbReference>
<accession>A0ABQ9YAS4</accession>
<protein>
    <submittedName>
        <fullName evidence="1">Uncharacterized protein</fullName>
    </submittedName>
</protein>
<reference evidence="1 2" key="1">
    <citation type="journal article" date="2022" name="bioRxiv">
        <title>Genomics of Preaxostyla Flagellates Illuminates Evolutionary Transitions and the Path Towards Mitochondrial Loss.</title>
        <authorList>
            <person name="Novak L.V.F."/>
            <person name="Treitli S.C."/>
            <person name="Pyrih J."/>
            <person name="Halakuc P."/>
            <person name="Pipaliya S.V."/>
            <person name="Vacek V."/>
            <person name="Brzon O."/>
            <person name="Soukal P."/>
            <person name="Eme L."/>
            <person name="Dacks J.B."/>
            <person name="Karnkowska A."/>
            <person name="Elias M."/>
            <person name="Hampl V."/>
        </authorList>
    </citation>
    <scope>NUCLEOTIDE SEQUENCE [LARGE SCALE GENOMIC DNA]</scope>
    <source>
        <strain evidence="1">NAU3</strain>
        <tissue evidence="1">Gut</tissue>
    </source>
</reference>
<evidence type="ECO:0000313" key="1">
    <source>
        <dbReference type="EMBL" id="KAK2960771.1"/>
    </source>
</evidence>
<dbReference type="Proteomes" id="UP001281761">
    <property type="component" value="Unassembled WGS sequence"/>
</dbReference>